<dbReference type="Proteomes" id="UP000001734">
    <property type="component" value="Chromosome"/>
</dbReference>
<evidence type="ECO:0000313" key="1">
    <source>
        <dbReference type="EMBL" id="ACI11364.1"/>
    </source>
</evidence>
<dbReference type="EMBL" id="CP000964">
    <property type="protein sequence ID" value="ACI11364.1"/>
    <property type="molecule type" value="Genomic_DNA"/>
</dbReference>
<reference evidence="1 2" key="1">
    <citation type="journal article" date="2008" name="PLoS Genet.">
        <title>Complete genome sequence of the N2-fixing broad host range endophyte Klebsiella pneumoniae 342 and virulence predictions verified in mice.</title>
        <authorList>
            <person name="Fouts D.E."/>
            <person name="Tyler H.L."/>
            <person name="DeBoy R.T."/>
            <person name="Daugherty S."/>
            <person name="Ren Q."/>
            <person name="Badger J.H."/>
            <person name="Durkin A.S."/>
            <person name="Huot H."/>
            <person name="Shrivastava S."/>
            <person name="Kothari S."/>
            <person name="Dodson R.J."/>
            <person name="Mohamoud Y."/>
            <person name="Khouri H."/>
            <person name="Roesch L.F."/>
            <person name="Krogfelt K.A."/>
            <person name="Struve C."/>
            <person name="Triplett E.W."/>
            <person name="Methe B.A."/>
        </authorList>
    </citation>
    <scope>NUCLEOTIDE SEQUENCE [LARGE SCALE GENOMIC DNA]</scope>
    <source>
        <strain evidence="1 2">342</strain>
    </source>
</reference>
<proteinExistence type="predicted"/>
<dbReference type="AlphaFoldDB" id="B5Y0S1"/>
<evidence type="ECO:0000313" key="2">
    <source>
        <dbReference type="Proteomes" id="UP000001734"/>
    </source>
</evidence>
<sequence>MVMSQSFDYRRDKVLMIKVLMIKGDARGLSMVDNPAMC</sequence>
<name>B5Y0S1_KLEV3</name>
<dbReference type="BioCyc" id="KPNE507522:GI0B-4243-MONOMER"/>
<dbReference type="HOGENOM" id="CLU_3328961_0_0_6"/>
<dbReference type="KEGG" id="kpe:KPK_4262"/>
<gene>
    <name evidence="1" type="ordered locus">KPK_4262</name>
</gene>
<protein>
    <submittedName>
        <fullName evidence="1">Uncharacterized protein</fullName>
    </submittedName>
</protein>
<accession>B5Y0S1</accession>
<organism evidence="1 2">
    <name type="scientific">Klebsiella variicola (strain 342)</name>
    <name type="common">Klebsiella pneumoniae</name>
    <dbReference type="NCBI Taxonomy" id="507522"/>
    <lineage>
        <taxon>Bacteria</taxon>
        <taxon>Pseudomonadati</taxon>
        <taxon>Pseudomonadota</taxon>
        <taxon>Gammaproteobacteria</taxon>
        <taxon>Enterobacterales</taxon>
        <taxon>Enterobacteriaceae</taxon>
        <taxon>Klebsiella/Raoultella group</taxon>
        <taxon>Klebsiella</taxon>
        <taxon>Klebsiella pneumoniae complex</taxon>
    </lineage>
</organism>